<dbReference type="PANTHER" id="PTHR34387:SF1">
    <property type="entry name" value="PERIPLASMIC IMMUNOGENIC PROTEIN"/>
    <property type="match status" value="1"/>
</dbReference>
<evidence type="ECO:0000313" key="3">
    <source>
        <dbReference type="Proteomes" id="UP001241758"/>
    </source>
</evidence>
<dbReference type="Gene3D" id="3.30.110.170">
    <property type="entry name" value="Protein of unknown function (DUF541), domain 1"/>
    <property type="match status" value="1"/>
</dbReference>
<keyword evidence="1" id="KW-0732">Signal</keyword>
<proteinExistence type="predicted"/>
<feature type="signal peptide" evidence="1">
    <location>
        <begin position="1"/>
        <end position="21"/>
    </location>
</feature>
<dbReference type="Gene3D" id="3.30.70.2970">
    <property type="entry name" value="Protein of unknown function (DUF541), domain 2"/>
    <property type="match status" value="1"/>
</dbReference>
<evidence type="ECO:0000256" key="1">
    <source>
        <dbReference type="SAM" id="SignalP"/>
    </source>
</evidence>
<reference evidence="2 3" key="1">
    <citation type="submission" date="2023-05" db="EMBL/GenBank/DDBJ databases">
        <title>Actinoplanes sp. NEAU-A12 genome sequencing.</title>
        <authorList>
            <person name="Wang Z.-S."/>
        </authorList>
    </citation>
    <scope>NUCLEOTIDE SEQUENCE [LARGE SCALE GENOMIC DNA]</scope>
    <source>
        <strain evidence="2 3">NEAU-A12</strain>
    </source>
</reference>
<dbReference type="Pfam" id="PF04402">
    <property type="entry name" value="SIMPL"/>
    <property type="match status" value="1"/>
</dbReference>
<evidence type="ECO:0000313" key="2">
    <source>
        <dbReference type="EMBL" id="MDI6104872.1"/>
    </source>
</evidence>
<dbReference type="InterPro" id="IPR007497">
    <property type="entry name" value="SIMPL/DUF541"/>
</dbReference>
<organism evidence="2 3">
    <name type="scientific">Actinoplanes sandaracinus</name>
    <dbReference type="NCBI Taxonomy" id="3045177"/>
    <lineage>
        <taxon>Bacteria</taxon>
        <taxon>Bacillati</taxon>
        <taxon>Actinomycetota</taxon>
        <taxon>Actinomycetes</taxon>
        <taxon>Micromonosporales</taxon>
        <taxon>Micromonosporaceae</taxon>
        <taxon>Actinoplanes</taxon>
    </lineage>
</organism>
<feature type="chain" id="PRO_5047098951" evidence="1">
    <location>
        <begin position="22"/>
        <end position="263"/>
    </location>
</feature>
<dbReference type="EMBL" id="JASCTH010000038">
    <property type="protein sequence ID" value="MDI6104872.1"/>
    <property type="molecule type" value="Genomic_DNA"/>
</dbReference>
<sequence length="263" mass="27059">MNKPRVTVPALVVLATLVANSSWLLDGRPAAASAGAPTDSAATDPLRESVSVTGTGEVAGEPDTLIANFAVETSASTVGEAVSKANVAAARMGDALAGAGVVRADLQTQNVTITSRQNDDEKIIGYGVSQGLTATIRDLPRAGAIMSAGITAGGDAARLNDVSFAIEDDTALLAEARKKAFADARGKAALYAREAGRPLGRVVKVSEETPRFFGGQGEHNKMAMADFTVPIEPGRQRLTVTVTVEWAFGLPPASRSLGLASSR</sequence>
<gene>
    <name evidence="2" type="ORF">QLQ12_40430</name>
</gene>
<dbReference type="InterPro" id="IPR052022">
    <property type="entry name" value="26kDa_periplasmic_antigen"/>
</dbReference>
<name>A0ABT6WYR1_9ACTN</name>
<protein>
    <submittedName>
        <fullName evidence="2">SIMPL domain-containing protein</fullName>
    </submittedName>
</protein>
<keyword evidence="3" id="KW-1185">Reference proteome</keyword>
<comment type="caution">
    <text evidence="2">The sequence shown here is derived from an EMBL/GenBank/DDBJ whole genome shotgun (WGS) entry which is preliminary data.</text>
</comment>
<accession>A0ABT6WYR1</accession>
<dbReference type="Proteomes" id="UP001241758">
    <property type="component" value="Unassembled WGS sequence"/>
</dbReference>
<dbReference type="RefSeq" id="WP_282766300.1">
    <property type="nucleotide sequence ID" value="NZ_JASCTH010000038.1"/>
</dbReference>
<dbReference type="PANTHER" id="PTHR34387">
    <property type="entry name" value="SLR1258 PROTEIN"/>
    <property type="match status" value="1"/>
</dbReference>